<organism evidence="12 13">
    <name type="scientific">Flavobacterium macacae</name>
    <dbReference type="NCBI Taxonomy" id="2488993"/>
    <lineage>
        <taxon>Bacteria</taxon>
        <taxon>Pseudomonadati</taxon>
        <taxon>Bacteroidota</taxon>
        <taxon>Flavobacteriia</taxon>
        <taxon>Flavobacteriales</taxon>
        <taxon>Flavobacteriaceae</taxon>
        <taxon>Flavobacterium</taxon>
    </lineage>
</organism>
<dbReference type="OrthoDB" id="9809206at2"/>
<sequence length="535" mass="59949">MFHENLLLIISLLFAVSMLVMLGQKLKISYPIFLVIGGLLISFIPGVPMIQMDPDIILTLFLPPLLYEAAWYTSWRQFWKWKRPITLLAFGLVFFTSTIIAYLTSSIIPGFTLALGFLLGGIISPPDAVAATSVLKGLKIPKRLVTILEGESLINDASSLIVFRVALVAVISGQFSLEKTISDFFIVGSMGIVIGLAIAHILYVIHRFFPTTSNIDTALTLMSPYVMFIVAEHYHFSGVLAVVSGGLFLSYRSHELLSFSSRIQTTNVWSTIIFILNGIVFILIGLELPTIVAGLDDSSLEKGIQYGLLISLITIAIRFIWVFPSVHIPRFLSKKIRDTEPSPGWKGPLIMSWAGMRGVVSLAAALSIPLTIDGVAFPHRNLILLITFIVILITLVVQGLSLPLLIKLIKIEEIDDLIPEEEQTANIKLRLMRASVEHLETNFQTEIRENELVANLKKRLENTVALTSERLESLECQTMKFEEVHEYKRVYLDIINAQRIELGKIRKEKIFELEAIQKQQMELDFDESKLSQTGH</sequence>
<proteinExistence type="inferred from homology"/>
<feature type="transmembrane region" description="Helical" evidence="10">
    <location>
        <begin position="225"/>
        <end position="248"/>
    </location>
</feature>
<feature type="transmembrane region" description="Helical" evidence="10">
    <location>
        <begin position="268"/>
        <end position="286"/>
    </location>
</feature>
<keyword evidence="8 10" id="KW-0472">Membrane</keyword>
<feature type="transmembrane region" description="Helical" evidence="10">
    <location>
        <begin position="87"/>
        <end position="108"/>
    </location>
</feature>
<dbReference type="GO" id="GO:0051453">
    <property type="term" value="P:regulation of intracellular pH"/>
    <property type="evidence" value="ECO:0007669"/>
    <property type="project" value="TreeGrafter"/>
</dbReference>
<dbReference type="GO" id="GO:0005886">
    <property type="term" value="C:plasma membrane"/>
    <property type="evidence" value="ECO:0007669"/>
    <property type="project" value="UniProtKB-SubCell"/>
</dbReference>
<feature type="transmembrane region" description="Helical" evidence="10">
    <location>
        <begin position="157"/>
        <end position="177"/>
    </location>
</feature>
<reference evidence="12 13" key="1">
    <citation type="submission" date="2018-11" db="EMBL/GenBank/DDBJ databases">
        <title>Flavobacterium sp. nov., YIM 102600 draft genome.</title>
        <authorList>
            <person name="Li G."/>
            <person name="Jiang Y."/>
        </authorList>
    </citation>
    <scope>NUCLEOTIDE SEQUENCE [LARGE SCALE GENOMIC DNA]</scope>
    <source>
        <strain evidence="12 13">YIM 102600</strain>
    </source>
</reference>
<evidence type="ECO:0000313" key="12">
    <source>
        <dbReference type="EMBL" id="RRJ92993.1"/>
    </source>
</evidence>
<feature type="domain" description="Cation/H+ exchanger transmembrane" evidence="11">
    <location>
        <begin position="15"/>
        <end position="406"/>
    </location>
</feature>
<feature type="transmembrane region" description="Helical" evidence="10">
    <location>
        <begin position="30"/>
        <end position="50"/>
    </location>
</feature>
<evidence type="ECO:0000256" key="1">
    <source>
        <dbReference type="ARBA" id="ARBA00004651"/>
    </source>
</evidence>
<dbReference type="InterPro" id="IPR018422">
    <property type="entry name" value="Cation/H_exchanger_CPA1"/>
</dbReference>
<evidence type="ECO:0000256" key="8">
    <source>
        <dbReference type="ARBA" id="ARBA00023136"/>
    </source>
</evidence>
<comment type="subcellular location">
    <subcellularLocation>
        <location evidence="1 10">Cell membrane</location>
        <topology evidence="1 10">Multi-pass membrane protein</topology>
    </subcellularLocation>
</comment>
<dbReference type="GO" id="GO:0098719">
    <property type="term" value="P:sodium ion import across plasma membrane"/>
    <property type="evidence" value="ECO:0007669"/>
    <property type="project" value="TreeGrafter"/>
</dbReference>
<keyword evidence="7 10" id="KW-0406">Ion transport</keyword>
<evidence type="ECO:0000256" key="4">
    <source>
        <dbReference type="ARBA" id="ARBA00022692"/>
    </source>
</evidence>
<dbReference type="PANTHER" id="PTHR10110:SF86">
    <property type="entry name" value="SODIUM_HYDROGEN EXCHANGER 7"/>
    <property type="match status" value="1"/>
</dbReference>
<comment type="function">
    <text evidence="10">Na(+)/H(+) antiporter that extrudes sodium in exchange for external protons.</text>
</comment>
<keyword evidence="13" id="KW-1185">Reference proteome</keyword>
<evidence type="ECO:0000259" key="11">
    <source>
        <dbReference type="Pfam" id="PF00999"/>
    </source>
</evidence>
<name>A0A3P3WJL5_9FLAO</name>
<evidence type="ECO:0000256" key="3">
    <source>
        <dbReference type="ARBA" id="ARBA00022475"/>
    </source>
</evidence>
<comment type="similarity">
    <text evidence="10">Belongs to the monovalent cation:proton antiporter 1 (CPA1) transporter (TC 2.A.36) family.</text>
</comment>
<dbReference type="PANTHER" id="PTHR10110">
    <property type="entry name" value="SODIUM/HYDROGEN EXCHANGER"/>
    <property type="match status" value="1"/>
</dbReference>
<dbReference type="RefSeq" id="WP_125012036.1">
    <property type="nucleotide sequence ID" value="NZ_RQVR01000004.1"/>
</dbReference>
<evidence type="ECO:0000256" key="6">
    <source>
        <dbReference type="ARBA" id="ARBA00023053"/>
    </source>
</evidence>
<dbReference type="InterPro" id="IPR006153">
    <property type="entry name" value="Cation/H_exchanger_TM"/>
</dbReference>
<evidence type="ECO:0000256" key="5">
    <source>
        <dbReference type="ARBA" id="ARBA00022989"/>
    </source>
</evidence>
<keyword evidence="4 10" id="KW-0812">Transmembrane</keyword>
<evidence type="ECO:0000256" key="10">
    <source>
        <dbReference type="RuleBase" id="RU366002"/>
    </source>
</evidence>
<dbReference type="GO" id="GO:0015385">
    <property type="term" value="F:sodium:proton antiporter activity"/>
    <property type="evidence" value="ECO:0007669"/>
    <property type="project" value="InterPro"/>
</dbReference>
<keyword evidence="10" id="KW-0050">Antiport</keyword>
<dbReference type="Proteomes" id="UP000271937">
    <property type="component" value="Unassembled WGS sequence"/>
</dbReference>
<dbReference type="InterPro" id="IPR004705">
    <property type="entry name" value="Cation/H_exchanger_CPA1_bac"/>
</dbReference>
<feature type="transmembrane region" description="Helical" evidence="10">
    <location>
        <begin position="306"/>
        <end position="328"/>
    </location>
</feature>
<keyword evidence="5 10" id="KW-1133">Transmembrane helix</keyword>
<comment type="caution">
    <text evidence="12">The sequence shown here is derived from an EMBL/GenBank/DDBJ whole genome shotgun (WGS) entry which is preliminary data.</text>
</comment>
<accession>A0A3P3WJL5</accession>
<keyword evidence="9 10" id="KW-0739">Sodium transport</keyword>
<feature type="transmembrane region" description="Helical" evidence="10">
    <location>
        <begin position="6"/>
        <end position="23"/>
    </location>
</feature>
<evidence type="ECO:0000256" key="7">
    <source>
        <dbReference type="ARBA" id="ARBA00023065"/>
    </source>
</evidence>
<feature type="transmembrane region" description="Helical" evidence="10">
    <location>
        <begin position="382"/>
        <end position="406"/>
    </location>
</feature>
<keyword evidence="2 10" id="KW-0813">Transport</keyword>
<dbReference type="Gene3D" id="6.10.140.1330">
    <property type="match status" value="1"/>
</dbReference>
<feature type="transmembrane region" description="Helical" evidence="10">
    <location>
        <begin position="349"/>
        <end position="370"/>
    </location>
</feature>
<evidence type="ECO:0000256" key="2">
    <source>
        <dbReference type="ARBA" id="ARBA00022448"/>
    </source>
</evidence>
<evidence type="ECO:0000313" key="13">
    <source>
        <dbReference type="Proteomes" id="UP000271937"/>
    </source>
</evidence>
<dbReference type="AlphaFoldDB" id="A0A3P3WJL5"/>
<evidence type="ECO:0000256" key="9">
    <source>
        <dbReference type="ARBA" id="ARBA00023201"/>
    </source>
</evidence>
<dbReference type="GO" id="GO:0015386">
    <property type="term" value="F:potassium:proton antiporter activity"/>
    <property type="evidence" value="ECO:0007669"/>
    <property type="project" value="TreeGrafter"/>
</dbReference>
<gene>
    <name evidence="12" type="ORF">EG849_05240</name>
</gene>
<keyword evidence="3 10" id="KW-1003">Cell membrane</keyword>
<dbReference type="Pfam" id="PF00999">
    <property type="entry name" value="Na_H_Exchanger"/>
    <property type="match status" value="1"/>
</dbReference>
<dbReference type="EMBL" id="RQVR01000004">
    <property type="protein sequence ID" value="RRJ92993.1"/>
    <property type="molecule type" value="Genomic_DNA"/>
</dbReference>
<keyword evidence="6 10" id="KW-0915">Sodium</keyword>
<feature type="transmembrane region" description="Helical" evidence="10">
    <location>
        <begin position="56"/>
        <end position="75"/>
    </location>
</feature>
<feature type="transmembrane region" description="Helical" evidence="10">
    <location>
        <begin position="184"/>
        <end position="205"/>
    </location>
</feature>
<protein>
    <submittedName>
        <fullName evidence="12">Na+/H+ antiporter</fullName>
    </submittedName>
</protein>
<dbReference type="NCBIfam" id="TIGR00831">
    <property type="entry name" value="a_cpa1"/>
    <property type="match status" value="1"/>
</dbReference>